<dbReference type="Pfam" id="PF13873">
    <property type="entry name" value="Myb_DNA-bind_5"/>
    <property type="match status" value="1"/>
</dbReference>
<evidence type="ECO:0000256" key="2">
    <source>
        <dbReference type="ARBA" id="ARBA00016807"/>
    </source>
</evidence>
<evidence type="ECO:0000256" key="5">
    <source>
        <dbReference type="ARBA" id="ARBA00025466"/>
    </source>
</evidence>
<gene>
    <name evidence="8" type="ORF">CINC_LOCUS7188</name>
</gene>
<feature type="domain" description="Myb/SANT-like DNA-binding" evidence="7">
    <location>
        <begin position="77"/>
        <end position="150"/>
    </location>
</feature>
<feature type="compositionally biased region" description="Basic residues" evidence="6">
    <location>
        <begin position="278"/>
        <end position="287"/>
    </location>
</feature>
<evidence type="ECO:0000256" key="3">
    <source>
        <dbReference type="ARBA" id="ARBA00023015"/>
    </source>
</evidence>
<feature type="region of interest" description="Disordered" evidence="6">
    <location>
        <begin position="236"/>
        <end position="297"/>
    </location>
</feature>
<evidence type="ECO:0000313" key="9">
    <source>
        <dbReference type="Proteomes" id="UP001154114"/>
    </source>
</evidence>
<dbReference type="PANTHER" id="PTHR23098:SF16">
    <property type="entry name" value="REGULATORY PROTEIN ZESTE"/>
    <property type="match status" value="1"/>
</dbReference>
<dbReference type="OrthoDB" id="7247196at2759"/>
<proteinExistence type="predicted"/>
<reference evidence="8" key="1">
    <citation type="submission" date="2021-12" db="EMBL/GenBank/DDBJ databases">
        <authorList>
            <person name="King R."/>
        </authorList>
    </citation>
    <scope>NUCLEOTIDE SEQUENCE</scope>
</reference>
<name>A0A9N8L441_CHRIL</name>
<dbReference type="EMBL" id="LR824025">
    <property type="protein sequence ID" value="CAD0204883.1"/>
    <property type="molecule type" value="Genomic_DNA"/>
</dbReference>
<evidence type="ECO:0000256" key="6">
    <source>
        <dbReference type="SAM" id="MobiDB-lite"/>
    </source>
</evidence>
<protein>
    <recommendedName>
        <fullName evidence="2">Regulatory protein zeste</fullName>
    </recommendedName>
</protein>
<organism evidence="8 9">
    <name type="scientific">Chrysodeixis includens</name>
    <name type="common">Soybean looper</name>
    <name type="synonym">Pseudoplusia includens</name>
    <dbReference type="NCBI Taxonomy" id="689277"/>
    <lineage>
        <taxon>Eukaryota</taxon>
        <taxon>Metazoa</taxon>
        <taxon>Ecdysozoa</taxon>
        <taxon>Arthropoda</taxon>
        <taxon>Hexapoda</taxon>
        <taxon>Insecta</taxon>
        <taxon>Pterygota</taxon>
        <taxon>Neoptera</taxon>
        <taxon>Endopterygota</taxon>
        <taxon>Lepidoptera</taxon>
        <taxon>Glossata</taxon>
        <taxon>Ditrysia</taxon>
        <taxon>Noctuoidea</taxon>
        <taxon>Noctuidae</taxon>
        <taxon>Plusiinae</taxon>
        <taxon>Chrysodeixis</taxon>
    </lineage>
</organism>
<keyword evidence="4" id="KW-0804">Transcription</keyword>
<evidence type="ECO:0000256" key="1">
    <source>
        <dbReference type="ARBA" id="ARBA00011764"/>
    </source>
</evidence>
<sequence>MAERIKISYDGNLDRHPAALTFDSSSQGNESVCKQPKIMQEYLKNAFISPCLFKMVVITAAIEFPSRLNASDESRRRVTYAQLEQLWEFLSQNKAIATGYNKTSQAREFSKNMWENIAMNLNSHGNGANKDWKGWCKYWNDYKCKLKKLAAATRASHQQTGRGPSQIKKMTDVEKKFLHILGDDFGSGLPDKRVEPFEQNIQETEMPLNISMPIALEDERDSESILTLCPVQIHATMSPEHEPGPSSRVTPPPPPPPATPPTLEHTASTIDLPSTPRRSPRRRRHTRREPPMSQDAARRALIRISERRANIEEQNSVTLKKILEEMKEIKEILRFRIDRRGHPIIAAALHAEPDAEQGRLRDGVWC</sequence>
<dbReference type="AlphaFoldDB" id="A0A9N8L441"/>
<keyword evidence="3" id="KW-0805">Transcription regulation</keyword>
<comment type="subunit">
    <text evidence="1">Self-associates forming complexes of several hundred monomers.</text>
</comment>
<comment type="function">
    <text evidence="5">Involved in transvection phenomena (= synapsis-dependent gene expression), where the synaptic pairing of chromosomes carrying genes with which zeste interacts influences the expression of these genes. Zeste binds to DNA and stimulates transcription from a nearby promoter.</text>
</comment>
<dbReference type="GO" id="GO:0005634">
    <property type="term" value="C:nucleus"/>
    <property type="evidence" value="ECO:0007669"/>
    <property type="project" value="TreeGrafter"/>
</dbReference>
<dbReference type="PANTHER" id="PTHR23098">
    <property type="entry name" value="AGAP001331-PA-RELATED"/>
    <property type="match status" value="1"/>
</dbReference>
<evidence type="ECO:0000259" key="7">
    <source>
        <dbReference type="Pfam" id="PF13873"/>
    </source>
</evidence>
<evidence type="ECO:0000256" key="4">
    <source>
        <dbReference type="ARBA" id="ARBA00023163"/>
    </source>
</evidence>
<dbReference type="InterPro" id="IPR028002">
    <property type="entry name" value="Myb_DNA-bind_5"/>
</dbReference>
<dbReference type="Proteomes" id="UP001154114">
    <property type="component" value="Chromosome 22"/>
</dbReference>
<keyword evidence="9" id="KW-1185">Reference proteome</keyword>
<evidence type="ECO:0000313" key="8">
    <source>
        <dbReference type="EMBL" id="CAD0204883.1"/>
    </source>
</evidence>
<accession>A0A9N8L441</accession>
<feature type="compositionally biased region" description="Pro residues" evidence="6">
    <location>
        <begin position="250"/>
        <end position="260"/>
    </location>
</feature>